<feature type="compositionally biased region" description="Basic and acidic residues" evidence="1">
    <location>
        <begin position="232"/>
        <end position="242"/>
    </location>
</feature>
<accession>A0AA36MMF8</accession>
<feature type="region of interest" description="Disordered" evidence="1">
    <location>
        <begin position="229"/>
        <end position="253"/>
    </location>
</feature>
<organism evidence="2 3">
    <name type="scientific">Effrenium voratum</name>
    <dbReference type="NCBI Taxonomy" id="2562239"/>
    <lineage>
        <taxon>Eukaryota</taxon>
        <taxon>Sar</taxon>
        <taxon>Alveolata</taxon>
        <taxon>Dinophyceae</taxon>
        <taxon>Suessiales</taxon>
        <taxon>Symbiodiniaceae</taxon>
        <taxon>Effrenium</taxon>
    </lineage>
</organism>
<feature type="region of interest" description="Disordered" evidence="1">
    <location>
        <begin position="353"/>
        <end position="379"/>
    </location>
</feature>
<protein>
    <submittedName>
        <fullName evidence="2">Uncharacterized protein</fullName>
    </submittedName>
</protein>
<feature type="region of interest" description="Disordered" evidence="1">
    <location>
        <begin position="281"/>
        <end position="309"/>
    </location>
</feature>
<feature type="region of interest" description="Disordered" evidence="1">
    <location>
        <begin position="1"/>
        <end position="104"/>
    </location>
</feature>
<proteinExistence type="predicted"/>
<dbReference type="EMBL" id="CAUJNA010000513">
    <property type="protein sequence ID" value="CAJ1378074.1"/>
    <property type="molecule type" value="Genomic_DNA"/>
</dbReference>
<feature type="region of interest" description="Disordered" evidence="1">
    <location>
        <begin position="474"/>
        <end position="501"/>
    </location>
</feature>
<reference evidence="2" key="1">
    <citation type="submission" date="2023-08" db="EMBL/GenBank/DDBJ databases">
        <authorList>
            <person name="Chen Y."/>
            <person name="Shah S."/>
            <person name="Dougan E. K."/>
            <person name="Thang M."/>
            <person name="Chan C."/>
        </authorList>
    </citation>
    <scope>NUCLEOTIDE SEQUENCE</scope>
</reference>
<comment type="caution">
    <text evidence="2">The sequence shown here is derived from an EMBL/GenBank/DDBJ whole genome shotgun (WGS) entry which is preliminary data.</text>
</comment>
<feature type="compositionally biased region" description="Basic and acidic residues" evidence="1">
    <location>
        <begin position="39"/>
        <end position="48"/>
    </location>
</feature>
<name>A0AA36MMF8_9DINO</name>
<dbReference type="AlphaFoldDB" id="A0AA36MMF8"/>
<sequence>MAPKAKGASQPSDRPRSPARTEASKSSPPKSPRAAQLPEAKDGMKEAEIAPASARTGASHRKSLLDQIEPLPGKALAEPSTPKLLRRCRSTTPVRPKGPTTFRGLLQDNETVAGWVEHDTRIRCTMPLNPAAEEEEDRGPLPVHPAAEAAKQRGKKQRGVKRYAGIGAQASNVDQIIFGRDMDYSQGDGGDQAAYAGRAGVSSQAHVKAGGVKKVEMTQRETLVHSPYGVTSDEKEPERRCESSPLSPNCSPGMAEVFGNEPVNEDKVEAARLACFGDAAGTRSWKSSPKPKREDGPRTPRSSGDLVSKVVFGGQGSVPEKESLADARKKRVDSSRAFVDLAGRNSAELNNTRGKRHVAWSESSGSAGCPSGSLGDHQAGWHPEARDRLVKMAAGFEEPHCAMRCVSGKVLNGQATPRQEALWAERKANIHREVPGKKHLGVGMASAASQADIFGRSSTPPSGFGTPRHSNSLFEGSAGKPSTFAEWDLPRPSRSMTPPRNLRFADLGKTDVLGRPVLHGIPSWSRGATSTILEGGDRRIRGVSDRPHPTFGRSNVGCLLNGE</sequence>
<gene>
    <name evidence="2" type="ORF">EVOR1521_LOCUS6711</name>
</gene>
<evidence type="ECO:0000313" key="3">
    <source>
        <dbReference type="Proteomes" id="UP001178507"/>
    </source>
</evidence>
<keyword evidence="3" id="KW-1185">Reference proteome</keyword>
<evidence type="ECO:0000313" key="2">
    <source>
        <dbReference type="EMBL" id="CAJ1378074.1"/>
    </source>
</evidence>
<dbReference type="Proteomes" id="UP001178507">
    <property type="component" value="Unassembled WGS sequence"/>
</dbReference>
<evidence type="ECO:0000256" key="1">
    <source>
        <dbReference type="SAM" id="MobiDB-lite"/>
    </source>
</evidence>